<comment type="similarity">
    <text evidence="1">Belongs to the NifU family.</text>
</comment>
<dbReference type="AlphaFoldDB" id="A0A1G8MEE7"/>
<dbReference type="Pfam" id="PF01592">
    <property type="entry name" value="NifU_N"/>
    <property type="match status" value="1"/>
</dbReference>
<name>A0A1G8MEE7_9LACT</name>
<evidence type="ECO:0000256" key="1">
    <source>
        <dbReference type="ARBA" id="ARBA00006420"/>
    </source>
</evidence>
<protein>
    <submittedName>
        <fullName evidence="3">SUF system NifU family Fe-S cluster assembly protein</fullName>
    </submittedName>
</protein>
<evidence type="ECO:0000259" key="2">
    <source>
        <dbReference type="Pfam" id="PF01592"/>
    </source>
</evidence>
<dbReference type="InterPro" id="IPR002871">
    <property type="entry name" value="NIF_FeS_clus_asmbl_NifU_N"/>
</dbReference>
<feature type="domain" description="NIF system FeS cluster assembly NifU N-terminal" evidence="2">
    <location>
        <begin position="10"/>
        <end position="130"/>
    </location>
</feature>
<dbReference type="GO" id="GO:0005506">
    <property type="term" value="F:iron ion binding"/>
    <property type="evidence" value="ECO:0007669"/>
    <property type="project" value="InterPro"/>
</dbReference>
<dbReference type="Gene3D" id="3.90.1010.10">
    <property type="match status" value="1"/>
</dbReference>
<proteinExistence type="inferred from homology"/>
<dbReference type="PANTHER" id="PTHR10093">
    <property type="entry name" value="IRON-SULFUR CLUSTER ASSEMBLY ENZYME NIFU HOMOLOG"/>
    <property type="match status" value="1"/>
</dbReference>
<evidence type="ECO:0000313" key="4">
    <source>
        <dbReference type="Proteomes" id="UP000235682"/>
    </source>
</evidence>
<dbReference type="STRING" id="84521.SAMN04487994_103117"/>
<dbReference type="RefSeq" id="WP_092085673.1">
    <property type="nucleotide sequence ID" value="NZ_FNEL01000031.1"/>
</dbReference>
<dbReference type="CDD" id="cd06664">
    <property type="entry name" value="IscU_like"/>
    <property type="match status" value="1"/>
</dbReference>
<dbReference type="GO" id="GO:0051536">
    <property type="term" value="F:iron-sulfur cluster binding"/>
    <property type="evidence" value="ECO:0007669"/>
    <property type="project" value="InterPro"/>
</dbReference>
<accession>A0A1G8MEE7</accession>
<comment type="caution">
    <text evidence="3">The sequence shown here is derived from an EMBL/GenBank/DDBJ whole genome shotgun (WGS) entry which is preliminary data.</text>
</comment>
<dbReference type="GO" id="GO:0016226">
    <property type="term" value="P:iron-sulfur cluster assembly"/>
    <property type="evidence" value="ECO:0007669"/>
    <property type="project" value="InterPro"/>
</dbReference>
<dbReference type="NCBIfam" id="TIGR01994">
    <property type="entry name" value="SUF_scaf_2"/>
    <property type="match status" value="1"/>
</dbReference>
<evidence type="ECO:0000313" key="3">
    <source>
        <dbReference type="EMBL" id="PMC59161.1"/>
    </source>
</evidence>
<dbReference type="OrthoDB" id="9804157at2"/>
<keyword evidence="4" id="KW-1185">Reference proteome</keyword>
<sequence>MGLSKLNQLYRYVIMEHNEHPQHFGLKETENSYLIEMHNPSCGDEITVELIFDQDKQYIEETRFTGQGCAISKASASMMTQVFQGIALEEAKRRADLFSQMVLGQEGDYSSLGDAAILEVVQTFPARINCATLAWKAVQNFDETSSDTHRREEIK</sequence>
<dbReference type="EMBL" id="PNHE01000001">
    <property type="protein sequence ID" value="PMC59161.1"/>
    <property type="molecule type" value="Genomic_DNA"/>
</dbReference>
<dbReference type="SUPFAM" id="SSF82649">
    <property type="entry name" value="SufE/NifU"/>
    <property type="match status" value="1"/>
</dbReference>
<dbReference type="Proteomes" id="UP000235682">
    <property type="component" value="Unassembled WGS sequence"/>
</dbReference>
<dbReference type="FunFam" id="3.90.1010.10:FF:000002">
    <property type="entry name" value="Iron-sulfur cluster assembly scaffold protein NifU"/>
    <property type="match status" value="1"/>
</dbReference>
<organism evidence="3 4">
    <name type="scientific">Dolosicoccus paucivorans</name>
    <dbReference type="NCBI Taxonomy" id="84521"/>
    <lineage>
        <taxon>Bacteria</taxon>
        <taxon>Bacillati</taxon>
        <taxon>Bacillota</taxon>
        <taxon>Bacilli</taxon>
        <taxon>Lactobacillales</taxon>
        <taxon>Aerococcaceae</taxon>
        <taxon>Dolosicoccus</taxon>
    </lineage>
</organism>
<reference evidence="3 4" key="1">
    <citation type="submission" date="2017-09" db="EMBL/GenBank/DDBJ databases">
        <title>Bacterial strain isolated from the female urinary microbiota.</title>
        <authorList>
            <person name="Thomas-White K."/>
            <person name="Kumar N."/>
            <person name="Forster S."/>
            <person name="Putonti C."/>
            <person name="Lawley T."/>
            <person name="Wolfe A.J."/>
        </authorList>
    </citation>
    <scope>NUCLEOTIDE SEQUENCE [LARGE SCALE GENOMIC DNA]</scope>
    <source>
        <strain evidence="3 4">UMB0852</strain>
    </source>
</reference>
<gene>
    <name evidence="3" type="ORF">CJ205_00185</name>
</gene>